<organism evidence="1">
    <name type="scientific">marine metagenome</name>
    <dbReference type="NCBI Taxonomy" id="408172"/>
    <lineage>
        <taxon>unclassified sequences</taxon>
        <taxon>metagenomes</taxon>
        <taxon>ecological metagenomes</taxon>
    </lineage>
</organism>
<proteinExistence type="predicted"/>
<sequence>MSVELTPNIDNMYIDIDGPNGNSYYLMAVARDFCKKLDLDEDEILADMKSDDYLNLLKVFEDNFGGFVVLQTRNSEYLDYLKSEKT</sequence>
<name>A0A381WR76_9ZZZZ</name>
<evidence type="ECO:0000313" key="1">
    <source>
        <dbReference type="EMBL" id="SVA54995.1"/>
    </source>
</evidence>
<protein>
    <submittedName>
        <fullName evidence="1">Uncharacterized protein</fullName>
    </submittedName>
</protein>
<gene>
    <name evidence="1" type="ORF">METZ01_LOCUS107849</name>
</gene>
<reference evidence="1" key="1">
    <citation type="submission" date="2018-05" db="EMBL/GenBank/DDBJ databases">
        <authorList>
            <person name="Lanie J.A."/>
            <person name="Ng W.-L."/>
            <person name="Kazmierczak K.M."/>
            <person name="Andrzejewski T.M."/>
            <person name="Davidsen T.M."/>
            <person name="Wayne K.J."/>
            <person name="Tettelin H."/>
            <person name="Glass J.I."/>
            <person name="Rusch D."/>
            <person name="Podicherti R."/>
            <person name="Tsui H.-C.T."/>
            <person name="Winkler M.E."/>
        </authorList>
    </citation>
    <scope>NUCLEOTIDE SEQUENCE</scope>
</reference>
<dbReference type="AlphaFoldDB" id="A0A381WR76"/>
<dbReference type="EMBL" id="UINC01012616">
    <property type="protein sequence ID" value="SVA54995.1"/>
    <property type="molecule type" value="Genomic_DNA"/>
</dbReference>
<accession>A0A381WR76</accession>